<protein>
    <submittedName>
        <fullName evidence="2">Uncharacterized protein</fullName>
    </submittedName>
</protein>
<reference evidence="2" key="1">
    <citation type="journal article" date="2021" name="Proc. Natl. Acad. Sci. U.S.A.">
        <title>Three genomes in the algal genus Volvox reveal the fate of a haploid sex-determining region after a transition to homothallism.</title>
        <authorList>
            <person name="Yamamoto K."/>
            <person name="Hamaji T."/>
            <person name="Kawai-Toyooka H."/>
            <person name="Matsuzaki R."/>
            <person name="Takahashi F."/>
            <person name="Nishimura Y."/>
            <person name="Kawachi M."/>
            <person name="Noguchi H."/>
            <person name="Minakuchi Y."/>
            <person name="Umen J.G."/>
            <person name="Toyoda A."/>
            <person name="Nozaki H."/>
        </authorList>
    </citation>
    <scope>NUCLEOTIDE SEQUENCE</scope>
    <source>
        <strain evidence="2">NIES-3780</strain>
    </source>
</reference>
<dbReference type="EMBL" id="BNCO01000010">
    <property type="protein sequence ID" value="GIL51034.1"/>
    <property type="molecule type" value="Genomic_DNA"/>
</dbReference>
<sequence length="436" mass="45714">MHGRLQQQQQQQQQQEQQQEQEQGQGQEQKKLQLQLAAAMGAVAMPPPPGLLSMEGIVRAGNEMMSPVQTQSAGFTGECGVTEEGFGAGSAAAQQQRQGCRTDALRRMYRDQDQLQQVKMELQQQPLIKPPLPPLATPTPLAKACDRGVRRRPGPAGSSKRTASQACQTESDSDYESGDGATTCLRSAKRRSVPPVAPTRRIPAIAVCPPAQTGGVRGAAAASVANRQRAKPYEGLPLVPPVSAPHPPIRRPPFTLTRPGQWYPWLRLRLYAPFFEQPEAPARPPPRAVVNHAASLATQGGMRTGIAAGGNIGVIGGGGGGGGGVVGSWTDSTGSGQRTARSIDIPKLPRTLLPSAGAAVERPHGWQAPVGLAAGQKPVQLPHPALQPLQASSMNQVYPVVWPPQMDPQMLQALLLAAAAAAPAQVGDGTGKAGAG</sequence>
<name>A0A8J4AZQ8_9CHLO</name>
<organism evidence="2 3">
    <name type="scientific">Volvox africanus</name>
    <dbReference type="NCBI Taxonomy" id="51714"/>
    <lineage>
        <taxon>Eukaryota</taxon>
        <taxon>Viridiplantae</taxon>
        <taxon>Chlorophyta</taxon>
        <taxon>core chlorophytes</taxon>
        <taxon>Chlorophyceae</taxon>
        <taxon>CS clade</taxon>
        <taxon>Chlamydomonadales</taxon>
        <taxon>Volvocaceae</taxon>
        <taxon>Volvox</taxon>
    </lineage>
</organism>
<feature type="compositionally biased region" description="Polar residues" evidence="1">
    <location>
        <begin position="159"/>
        <end position="170"/>
    </location>
</feature>
<proteinExistence type="predicted"/>
<evidence type="ECO:0000313" key="2">
    <source>
        <dbReference type="EMBL" id="GIL51034.1"/>
    </source>
</evidence>
<dbReference type="Proteomes" id="UP000747399">
    <property type="component" value="Unassembled WGS sequence"/>
</dbReference>
<accession>A0A8J4AZQ8</accession>
<dbReference type="AlphaFoldDB" id="A0A8J4AZQ8"/>
<evidence type="ECO:0000256" key="1">
    <source>
        <dbReference type="SAM" id="MobiDB-lite"/>
    </source>
</evidence>
<gene>
    <name evidence="2" type="ORF">Vafri_6994</name>
</gene>
<feature type="region of interest" description="Disordered" evidence="1">
    <location>
        <begin position="128"/>
        <end position="180"/>
    </location>
</feature>
<keyword evidence="3" id="KW-1185">Reference proteome</keyword>
<comment type="caution">
    <text evidence="2">The sequence shown here is derived from an EMBL/GenBank/DDBJ whole genome shotgun (WGS) entry which is preliminary data.</text>
</comment>
<feature type="region of interest" description="Disordered" evidence="1">
    <location>
        <begin position="1"/>
        <end position="33"/>
    </location>
</feature>
<evidence type="ECO:0000313" key="3">
    <source>
        <dbReference type="Proteomes" id="UP000747399"/>
    </source>
</evidence>
<feature type="compositionally biased region" description="Pro residues" evidence="1">
    <location>
        <begin position="128"/>
        <end position="137"/>
    </location>
</feature>